<evidence type="ECO:0000313" key="2">
    <source>
        <dbReference type="Proteomes" id="UP000464507"/>
    </source>
</evidence>
<protein>
    <submittedName>
        <fullName evidence="1">Uncharacterized protein</fullName>
    </submittedName>
</protein>
<dbReference type="KEGG" id="mant:BHD05_13385"/>
<dbReference type="OrthoDB" id="5738083at2"/>
<name>A0A7L5AK94_9MICO</name>
<sequence>MWAETDKVKRLRDSGAVKLHDDASREYVTRVLRATYRAEYRIFTFIERLGRSGRKDSVLLLISAV</sequence>
<dbReference type="RefSeq" id="WP_161886875.1">
    <property type="nucleotide sequence ID" value="NZ_CP017146.1"/>
</dbReference>
<dbReference type="AlphaFoldDB" id="A0A7L5AK94"/>
<organism evidence="1 2">
    <name type="scientific">Marisediminicola antarctica</name>
    <dbReference type="NCBI Taxonomy" id="674079"/>
    <lineage>
        <taxon>Bacteria</taxon>
        <taxon>Bacillati</taxon>
        <taxon>Actinomycetota</taxon>
        <taxon>Actinomycetes</taxon>
        <taxon>Micrococcales</taxon>
        <taxon>Microbacteriaceae</taxon>
        <taxon>Marisediminicola</taxon>
    </lineage>
</organism>
<reference evidence="1 2" key="1">
    <citation type="submission" date="2016-09" db="EMBL/GenBank/DDBJ databases">
        <title>Complete genome sequence of microbes from the polar regions.</title>
        <authorList>
            <person name="Liao L."/>
            <person name="Chen B."/>
        </authorList>
    </citation>
    <scope>NUCLEOTIDE SEQUENCE [LARGE SCALE GENOMIC DNA]</scope>
    <source>
        <strain evidence="1 2">ZS314</strain>
    </source>
</reference>
<dbReference type="EMBL" id="CP017146">
    <property type="protein sequence ID" value="QHO70492.1"/>
    <property type="molecule type" value="Genomic_DNA"/>
</dbReference>
<keyword evidence="2" id="KW-1185">Reference proteome</keyword>
<gene>
    <name evidence="1" type="ORF">BHD05_13385</name>
</gene>
<evidence type="ECO:0000313" key="1">
    <source>
        <dbReference type="EMBL" id="QHO70492.1"/>
    </source>
</evidence>
<proteinExistence type="predicted"/>
<accession>A0A7L5AK94</accession>
<dbReference type="Proteomes" id="UP000464507">
    <property type="component" value="Chromosome"/>
</dbReference>